<keyword evidence="6" id="KW-0281">Fimbrium</keyword>
<evidence type="ECO:0000256" key="5">
    <source>
        <dbReference type="ARBA" id="ARBA00022837"/>
    </source>
</evidence>
<comment type="caution">
    <text evidence="8">The sequence shown here is derived from an EMBL/GenBank/DDBJ whole genome shotgun (WGS) entry which is preliminary data.</text>
</comment>
<dbReference type="Proteomes" id="UP000077852">
    <property type="component" value="Unassembled WGS sequence"/>
</dbReference>
<evidence type="ECO:0000313" key="9">
    <source>
        <dbReference type="Proteomes" id="UP000077852"/>
    </source>
</evidence>
<dbReference type="SUPFAM" id="SSF50998">
    <property type="entry name" value="Quinoprotein alcohol dehydrogenase-like"/>
    <property type="match status" value="1"/>
</dbReference>
<protein>
    <recommendedName>
        <fullName evidence="7">PilY1 beta-propeller domain-containing protein</fullName>
    </recommendedName>
</protein>
<dbReference type="EMBL" id="LVHG01000051">
    <property type="protein sequence ID" value="OAK62318.1"/>
    <property type="molecule type" value="Genomic_DNA"/>
</dbReference>
<keyword evidence="4" id="KW-0479">Metal-binding</keyword>
<evidence type="ECO:0000256" key="3">
    <source>
        <dbReference type="ARBA" id="ARBA00022558"/>
    </source>
</evidence>
<name>A0AA91DMD4_VARPD</name>
<accession>A0AA91DMD4</accession>
<dbReference type="Pfam" id="PF05567">
    <property type="entry name" value="T4P_PilY1"/>
    <property type="match status" value="1"/>
</dbReference>
<evidence type="ECO:0000256" key="6">
    <source>
        <dbReference type="ARBA" id="ARBA00023263"/>
    </source>
</evidence>
<evidence type="ECO:0000259" key="7">
    <source>
        <dbReference type="Pfam" id="PF05567"/>
    </source>
</evidence>
<dbReference type="InterPro" id="IPR008707">
    <property type="entry name" value="B-propeller_PilY1"/>
</dbReference>
<keyword evidence="3" id="KW-1029">Fimbrium biogenesis</keyword>
<dbReference type="GO" id="GO:0046872">
    <property type="term" value="F:metal ion binding"/>
    <property type="evidence" value="ECO:0007669"/>
    <property type="project" value="UniProtKB-KW"/>
</dbReference>
<keyword evidence="5" id="KW-0106">Calcium</keyword>
<evidence type="ECO:0000256" key="1">
    <source>
        <dbReference type="ARBA" id="ARBA00004561"/>
    </source>
</evidence>
<evidence type="ECO:0000256" key="4">
    <source>
        <dbReference type="ARBA" id="ARBA00022723"/>
    </source>
</evidence>
<organism evidence="8 9">
    <name type="scientific">Variovorax paradoxus</name>
    <dbReference type="NCBI Taxonomy" id="34073"/>
    <lineage>
        <taxon>Bacteria</taxon>
        <taxon>Pseudomonadati</taxon>
        <taxon>Pseudomonadota</taxon>
        <taxon>Betaproteobacteria</taxon>
        <taxon>Burkholderiales</taxon>
        <taxon>Comamonadaceae</taxon>
        <taxon>Variovorax</taxon>
    </lineage>
</organism>
<comment type="subcellular location">
    <subcellularLocation>
        <location evidence="1">Fimbrium</location>
    </subcellularLocation>
</comment>
<feature type="domain" description="PilY1 beta-propeller" evidence="7">
    <location>
        <begin position="1044"/>
        <end position="1374"/>
    </location>
</feature>
<reference evidence="8 9" key="1">
    <citation type="submission" date="2016-03" db="EMBL/GenBank/DDBJ databases">
        <title>Genome sequence of Variovorax paradoxus KB5.</title>
        <authorList>
            <person name="Jeong H."/>
            <person name="Hong C.E."/>
            <person name="Jo S.H."/>
            <person name="Park J.M."/>
        </authorList>
    </citation>
    <scope>NUCLEOTIDE SEQUENCE [LARGE SCALE GENOMIC DNA]</scope>
    <source>
        <strain evidence="8 9">KB5</strain>
    </source>
</reference>
<comment type="similarity">
    <text evidence="2">Belongs to the PilY1 family.</text>
</comment>
<sequence length="1536" mass="164653">MLFLAVAGAANAQIQAVPPNVNPDPNLPMVVLNVSKDYSMFSRAYTDYEDLNFDGSIDYYFLPYFKYYGYFDPTKCYSYGGTGAAGNFVPEKLSEKVTVAGDPAGSPRYYCAEAGARSSSLWSGNFLNWATMSRMDVLRKILYGGLRSTDEAGSSQNPGKTVLEMAFVPRNSQAYAKYYNGPDLIRLTPFSYATGLTLCRRHENPTNAEESQISKLNPVIRAAEGNYVLWNMTEVRSCNWLNEEKYDWQDSTVAFMTANYVGAGGASAHQGSNPAKANEYMARVEVCRKDLIGEERCKQYPNSNLKPIGLLNEFGESSNYGHSAAKAEFAMFLGSFDTNLDGGVLRKNMSEINDEIDAQTGVFKVFSNANDRGIIYSLNRLRLFGYDPSLGRYSTSCTSDTIKNGDCPSWGNPIGEIILEGLRYYAFKKALYRGGEKDATLGLPSPAWIDPLEANPQYAGSGKSRESLYGKNICRPLNMVTISSGVGTFDGDSMGALNDIKLGIGAAHDAAYYTRLIGDAANEGISGTVRLAGSVDASTEREGIKGICTGKLIGDLSMVSGLCPEAPNMRGTYLGAGAAYYAHVNRIRPELTVPKDANANVLKVRQYAVTMSGGSASIRIPVPGSSPKRYVFITPASIDWNGTTPLPGNMVDFKVLKRAANGESGTFLVLWQHQALGEDQDQDMLGSIRYETDASTTPPTLRVFTQTLESNTGNAGPFAFGYTVVGSNRDGSHFHSGINNYASSESTASYAASNVQREDRPTAAKCYLNDNGSKPEGWNHKVAPRLCVKFGNVFVKGETRLDYQMLGSSEAAIQDPLWYIAKYGGFKDSEKTPTGFPDAVSKWDTRRADGAACGAAGQPDCSDGIPDNYFLARRPDLLEESLRQVFADITGTSNSAPAVSRPDLRAGDYKYVANFSASDLHGELLAYRLDAAGNFGATPSAKGHANLTSAATRAIITNLGTTGVPFTHAGLNVPAGATYLAGLGASTSVQQDVIGYLRGTRTHEKLYGGTFRDRNSDSIMGGVVNANPWLQDRPSANFFGAVFGGYGTFKTAQKSRARLVWVGAADGMLHAFTADALTPVMSYVPQALSSRLKEIPDPTVTDLRAYMDGSPFTADVKTSAATAAWRTYLFSSLGRGAKAIFALDVTSPATLTEANAASVFKWQFTTADDADLGHVISDGGVHPASNQAAQVARMANGKFAVLFGNGVSSASGKTVLYILFVDGPGADGRWVHNIHYKRIEVGTAGGGGLMQPTWLDTNDDGIADAIYAGDLKGNMWKFDVSSDDASRWAEAYGKPLYVAMDALSNVLPITTAPVTRFHPGGGQVVVFGTGQSIFSGDFPDKARQHRVFGIWDKPSYAAAPATIPSGVTELEQRTWSLDTNKPEAIVQSATGAIDWSRKKGWYVNIPGSLASGMVLGNPKAMGKDVNIPIVYKKAAAEVMCADSGAGADVQVNGVAGVATTPNLFGIAGAAGEVIGIVGLDQRFAIPEDSTARCAAGLSCARIVGPNTDITMKKNTVQARIFWREIPGLKTTVEKHR</sequence>
<evidence type="ECO:0000256" key="2">
    <source>
        <dbReference type="ARBA" id="ARBA00008387"/>
    </source>
</evidence>
<dbReference type="InterPro" id="IPR011047">
    <property type="entry name" value="Quinoprotein_ADH-like_sf"/>
</dbReference>
<gene>
    <name evidence="8" type="ORF">A3K87_01870</name>
</gene>
<dbReference type="GO" id="GO:0009289">
    <property type="term" value="C:pilus"/>
    <property type="evidence" value="ECO:0007669"/>
    <property type="project" value="UniProtKB-SubCell"/>
</dbReference>
<proteinExistence type="inferred from homology"/>
<evidence type="ECO:0000313" key="8">
    <source>
        <dbReference type="EMBL" id="OAK62318.1"/>
    </source>
</evidence>